<comment type="caution">
    <text evidence="6">The sequence shown here is derived from an EMBL/GenBank/DDBJ whole genome shotgun (WGS) entry which is preliminary data.</text>
</comment>
<keyword evidence="5" id="KW-0067">ATP-binding</keyword>
<dbReference type="RefSeq" id="WP_271340050.1">
    <property type="nucleotide sequence ID" value="NZ_JAQKAB010000003.1"/>
</dbReference>
<dbReference type="Proteomes" id="UP001211894">
    <property type="component" value="Unassembled WGS sequence"/>
</dbReference>
<evidence type="ECO:0000256" key="5">
    <source>
        <dbReference type="ARBA" id="ARBA00022840"/>
    </source>
</evidence>
<evidence type="ECO:0000256" key="4">
    <source>
        <dbReference type="ARBA" id="ARBA00022777"/>
    </source>
</evidence>
<name>A0ABT4X1Q6_9BACI</name>
<dbReference type="Gene3D" id="3.30.200.20">
    <property type="entry name" value="Phosphorylase Kinase, domain 1"/>
    <property type="match status" value="1"/>
</dbReference>
<keyword evidence="3" id="KW-0547">Nucleotide-binding</keyword>
<evidence type="ECO:0000256" key="1">
    <source>
        <dbReference type="ARBA" id="ARBA00010165"/>
    </source>
</evidence>
<organism evidence="6 7">
    <name type="scientific">Bacillus changyiensis</name>
    <dbReference type="NCBI Taxonomy" id="3004103"/>
    <lineage>
        <taxon>Bacteria</taxon>
        <taxon>Bacillati</taxon>
        <taxon>Bacillota</taxon>
        <taxon>Bacilli</taxon>
        <taxon>Bacillales</taxon>
        <taxon>Bacillaceae</taxon>
        <taxon>Bacillus</taxon>
    </lineage>
</organism>
<comment type="similarity">
    <text evidence="1">Belongs to the methylthioribose kinase family.</text>
</comment>
<dbReference type="InterPro" id="IPR011009">
    <property type="entry name" value="Kinase-like_dom_sf"/>
</dbReference>
<accession>A0ABT4X1Q6</accession>
<keyword evidence="4 6" id="KW-0418">Kinase</keyword>
<protein>
    <submittedName>
        <fullName evidence="6">S-methyl-5-thioribose kinase</fullName>
        <ecNumber evidence="6">2.7.1.100</ecNumber>
    </submittedName>
</protein>
<evidence type="ECO:0000313" key="6">
    <source>
        <dbReference type="EMBL" id="MDA7026214.1"/>
    </source>
</evidence>
<evidence type="ECO:0000256" key="3">
    <source>
        <dbReference type="ARBA" id="ARBA00022741"/>
    </source>
</evidence>
<proteinExistence type="inferred from homology"/>
<reference evidence="6 7" key="1">
    <citation type="submission" date="2023-01" db="EMBL/GenBank/DDBJ databases">
        <title>Bacillus changyiensis sp. nov., isolated from a coastal deposit.</title>
        <authorList>
            <person name="Xiao G."/>
            <person name="Lai Q."/>
            <person name="Hu Z."/>
            <person name="Shao Z."/>
        </authorList>
    </citation>
    <scope>NUCLEOTIDE SEQUENCE [LARGE SCALE GENOMIC DNA]</scope>
    <source>
        <strain evidence="6 7">CLL-7-23</strain>
    </source>
</reference>
<evidence type="ECO:0000256" key="2">
    <source>
        <dbReference type="ARBA" id="ARBA00022679"/>
    </source>
</evidence>
<dbReference type="GO" id="GO:0046522">
    <property type="term" value="F:S-methyl-5-thioribose kinase activity"/>
    <property type="evidence" value="ECO:0007669"/>
    <property type="project" value="UniProtKB-EC"/>
</dbReference>
<keyword evidence="7" id="KW-1185">Reference proteome</keyword>
<dbReference type="EMBL" id="JAQKAB010000003">
    <property type="protein sequence ID" value="MDA7026214.1"/>
    <property type="molecule type" value="Genomic_DNA"/>
</dbReference>
<keyword evidence="2 6" id="KW-0808">Transferase</keyword>
<dbReference type="PANTHER" id="PTHR34273:SF2">
    <property type="entry name" value="METHYLTHIORIBOSE KINASE"/>
    <property type="match status" value="1"/>
</dbReference>
<dbReference type="Gene3D" id="3.90.1200.10">
    <property type="match status" value="2"/>
</dbReference>
<dbReference type="PANTHER" id="PTHR34273">
    <property type="entry name" value="METHYLTHIORIBOSE KINASE"/>
    <property type="match status" value="1"/>
</dbReference>
<evidence type="ECO:0000313" key="7">
    <source>
        <dbReference type="Proteomes" id="UP001211894"/>
    </source>
</evidence>
<gene>
    <name evidence="6" type="primary">mtnK</name>
    <name evidence="6" type="synonym">ykrT</name>
    <name evidence="6" type="ORF">PJ311_06250</name>
</gene>
<sequence length="344" mass="39584">MTVVQNLLTESSAVALMIKLGFFSNGSKLTCRELDNDNQNLIFHVYDQAQNKGLIIKQSIRDAKQYAKIENSALLRQSIYVPHLVPKVVYADTDLAVTVLEDLSHLQIVKKGLMNGNDYPNLSTDIGEFLGKTLFYSSSYALDIQVKKRLMKHFTYPKFWEANFFNRIPKIDNNQTLKVNIDKLKKRLFNSEETLIHGNLHTGSIWAGETETKVTDPKFSFFGPIGFDLGQFIASLFFTALTRNENQQIVLYNHIETMWETFCSSFSEAWEKDCLNVYKTNNCLETILREIFADTVGFAGCELMRLADRSFKQKERALKIGAKFTEYPKYFHTTKDMIHTVQKE</sequence>
<dbReference type="EC" id="2.7.1.100" evidence="6"/>
<dbReference type="SUPFAM" id="SSF56112">
    <property type="entry name" value="Protein kinase-like (PK-like)"/>
    <property type="match status" value="1"/>
</dbReference>